<dbReference type="AlphaFoldDB" id="A0A9P1NLG5"/>
<evidence type="ECO:0000256" key="1">
    <source>
        <dbReference type="SAM" id="MobiDB-lite"/>
    </source>
</evidence>
<sequence length="68" mass="7527">MIFPRTALRFLPFTRLLQSGVKLCQRRRGLFVAHVASLSPLSRSHAKAARPYGQGTTLSSRKTLNTSA</sequence>
<proteinExistence type="predicted"/>
<name>A0A9P1NLG5_9PROT</name>
<protein>
    <submittedName>
        <fullName evidence="2">Uncharacterized protein</fullName>
    </submittedName>
</protein>
<reference evidence="2 3" key="1">
    <citation type="journal article" date="2011" name="PLoS Genet.">
        <title>Azospirillum genomes reveal transition of bacteria from aquatic to terrestrial environments.</title>
        <authorList>
            <person name="Wisniewski-Dye F."/>
            <person name="Borziak K."/>
            <person name="Khalsa-Moyers G."/>
            <person name="Alexandre G."/>
            <person name="Sukharnikov L.O."/>
            <person name="Wuichet K."/>
            <person name="Hurst G.B."/>
            <person name="McDonald W.H."/>
            <person name="Robertson J.S."/>
            <person name="Barbe V."/>
            <person name="Calteau A."/>
            <person name="Rouy Z."/>
            <person name="Mangenot S."/>
            <person name="Prigent-Combaret C."/>
            <person name="Normand P."/>
            <person name="Boyer M."/>
            <person name="Siguier P."/>
            <person name="Dessaux Y."/>
            <person name="Elmerich C."/>
            <person name="Condemine G."/>
            <person name="Krishnen G."/>
            <person name="Kennedy I."/>
            <person name="Paterson A.H."/>
            <person name="Gonzalez V."/>
            <person name="Mavingui P."/>
            <person name="Zhulin I.B."/>
        </authorList>
    </citation>
    <scope>NUCLEOTIDE SEQUENCE [LARGE SCALE GENOMIC DNA]</scope>
    <source>
        <strain evidence="2 3">Sp245</strain>
    </source>
</reference>
<gene>
    <name evidence="2" type="ORF">AZOBR_70070</name>
</gene>
<organism evidence="2 3">
    <name type="scientific">Azospirillum baldaniorum</name>
    <dbReference type="NCBI Taxonomy" id="1064539"/>
    <lineage>
        <taxon>Bacteria</taxon>
        <taxon>Pseudomonadati</taxon>
        <taxon>Pseudomonadota</taxon>
        <taxon>Alphaproteobacteria</taxon>
        <taxon>Rhodospirillales</taxon>
        <taxon>Azospirillaceae</taxon>
        <taxon>Azospirillum</taxon>
    </lineage>
</organism>
<accession>A0A9P1NLG5</accession>
<keyword evidence="3" id="KW-1185">Reference proteome</keyword>
<evidence type="ECO:0000313" key="3">
    <source>
        <dbReference type="Proteomes" id="UP000007319"/>
    </source>
</evidence>
<evidence type="ECO:0000313" key="2">
    <source>
        <dbReference type="EMBL" id="CCC97434.1"/>
    </source>
</evidence>
<dbReference type="Proteomes" id="UP000007319">
    <property type="component" value="Chromosome"/>
</dbReference>
<dbReference type="EMBL" id="HE577327">
    <property type="protein sequence ID" value="CCC97434.1"/>
    <property type="molecule type" value="Genomic_DNA"/>
</dbReference>
<dbReference type="KEGG" id="abs:AZOBR_70070"/>
<feature type="region of interest" description="Disordered" evidence="1">
    <location>
        <begin position="41"/>
        <end position="68"/>
    </location>
</feature>
<feature type="compositionally biased region" description="Polar residues" evidence="1">
    <location>
        <begin position="54"/>
        <end position="68"/>
    </location>
</feature>